<evidence type="ECO:0000313" key="3">
    <source>
        <dbReference type="EMBL" id="KRF98620.1"/>
    </source>
</evidence>
<feature type="signal peptide" evidence="2">
    <location>
        <begin position="1"/>
        <end position="23"/>
    </location>
</feature>
<feature type="region of interest" description="Disordered" evidence="1">
    <location>
        <begin position="88"/>
        <end position="134"/>
    </location>
</feature>
<dbReference type="InParanoid" id="A0A0Q9X307"/>
<keyword evidence="4" id="KW-1185">Reference proteome</keyword>
<dbReference type="AlphaFoldDB" id="A0A0Q9X307"/>
<dbReference type="Proteomes" id="UP000007798">
    <property type="component" value="Unassembled WGS sequence"/>
</dbReference>
<reference evidence="3 4" key="1">
    <citation type="journal article" date="2007" name="Nature">
        <title>Evolution of genes and genomes on the Drosophila phylogeny.</title>
        <authorList>
            <consortium name="Drosophila 12 Genomes Consortium"/>
            <person name="Clark A.G."/>
            <person name="Eisen M.B."/>
            <person name="Smith D.R."/>
            <person name="Bergman C.M."/>
            <person name="Oliver B."/>
            <person name="Markow T.A."/>
            <person name="Kaufman T.C."/>
            <person name="Kellis M."/>
            <person name="Gelbart W."/>
            <person name="Iyer V.N."/>
            <person name="Pollard D.A."/>
            <person name="Sackton T.B."/>
            <person name="Larracuente A.M."/>
            <person name="Singh N.D."/>
            <person name="Abad J.P."/>
            <person name="Abt D.N."/>
            <person name="Adryan B."/>
            <person name="Aguade M."/>
            <person name="Akashi H."/>
            <person name="Anderson W.W."/>
            <person name="Aquadro C.F."/>
            <person name="Ardell D.H."/>
            <person name="Arguello R."/>
            <person name="Artieri C.G."/>
            <person name="Barbash D.A."/>
            <person name="Barker D."/>
            <person name="Barsanti P."/>
            <person name="Batterham P."/>
            <person name="Batzoglou S."/>
            <person name="Begun D."/>
            <person name="Bhutkar A."/>
            <person name="Blanco E."/>
            <person name="Bosak S.A."/>
            <person name="Bradley R.K."/>
            <person name="Brand A.D."/>
            <person name="Brent M.R."/>
            <person name="Brooks A.N."/>
            <person name="Brown R.H."/>
            <person name="Butlin R.K."/>
            <person name="Caggese C."/>
            <person name="Calvi B.R."/>
            <person name="Bernardo de Carvalho A."/>
            <person name="Caspi A."/>
            <person name="Castrezana S."/>
            <person name="Celniker S.E."/>
            <person name="Chang J.L."/>
            <person name="Chapple C."/>
            <person name="Chatterji S."/>
            <person name="Chinwalla A."/>
            <person name="Civetta A."/>
            <person name="Clifton S.W."/>
            <person name="Comeron J.M."/>
            <person name="Costello J.C."/>
            <person name="Coyne J.A."/>
            <person name="Daub J."/>
            <person name="David R.G."/>
            <person name="Delcher A.L."/>
            <person name="Delehaunty K."/>
            <person name="Do C.B."/>
            <person name="Ebling H."/>
            <person name="Edwards K."/>
            <person name="Eickbush T."/>
            <person name="Evans J.D."/>
            <person name="Filipski A."/>
            <person name="Findeiss S."/>
            <person name="Freyhult E."/>
            <person name="Fulton L."/>
            <person name="Fulton R."/>
            <person name="Garcia A.C."/>
            <person name="Gardiner A."/>
            <person name="Garfield D.A."/>
            <person name="Garvin B.E."/>
            <person name="Gibson G."/>
            <person name="Gilbert D."/>
            <person name="Gnerre S."/>
            <person name="Godfrey J."/>
            <person name="Good R."/>
            <person name="Gotea V."/>
            <person name="Gravely B."/>
            <person name="Greenberg A.J."/>
            <person name="Griffiths-Jones S."/>
            <person name="Gross S."/>
            <person name="Guigo R."/>
            <person name="Gustafson E.A."/>
            <person name="Haerty W."/>
            <person name="Hahn M.W."/>
            <person name="Halligan D.L."/>
            <person name="Halpern A.L."/>
            <person name="Halter G.M."/>
            <person name="Han M.V."/>
            <person name="Heger A."/>
            <person name="Hillier L."/>
            <person name="Hinrichs A.S."/>
            <person name="Holmes I."/>
            <person name="Hoskins R.A."/>
            <person name="Hubisz M.J."/>
            <person name="Hultmark D."/>
            <person name="Huntley M.A."/>
            <person name="Jaffe D.B."/>
            <person name="Jagadeeshan S."/>
            <person name="Jeck W.R."/>
            <person name="Johnson J."/>
            <person name="Jones C.D."/>
            <person name="Jordan W.C."/>
            <person name="Karpen G.H."/>
            <person name="Kataoka E."/>
            <person name="Keightley P.D."/>
            <person name="Kheradpour P."/>
            <person name="Kirkness E.F."/>
            <person name="Koerich L.B."/>
            <person name="Kristiansen K."/>
            <person name="Kudrna D."/>
            <person name="Kulathinal R.J."/>
            <person name="Kumar S."/>
            <person name="Kwok R."/>
            <person name="Lander E."/>
            <person name="Langley C.H."/>
            <person name="Lapoint R."/>
            <person name="Lazzaro B.P."/>
            <person name="Lee S.J."/>
            <person name="Levesque L."/>
            <person name="Li R."/>
            <person name="Lin C.F."/>
            <person name="Lin M.F."/>
            <person name="Lindblad-Toh K."/>
            <person name="Llopart A."/>
            <person name="Long M."/>
            <person name="Low L."/>
            <person name="Lozovsky E."/>
            <person name="Lu J."/>
            <person name="Luo M."/>
            <person name="Machado C.A."/>
            <person name="Makalowski W."/>
            <person name="Marzo M."/>
            <person name="Matsuda M."/>
            <person name="Matzkin L."/>
            <person name="McAllister B."/>
            <person name="McBride C.S."/>
            <person name="McKernan B."/>
            <person name="McKernan K."/>
            <person name="Mendez-Lago M."/>
            <person name="Minx P."/>
            <person name="Mollenhauer M.U."/>
            <person name="Montooth K."/>
            <person name="Mount S.M."/>
            <person name="Mu X."/>
            <person name="Myers E."/>
            <person name="Negre B."/>
            <person name="Newfeld S."/>
            <person name="Nielsen R."/>
            <person name="Noor M.A."/>
            <person name="O'Grady P."/>
            <person name="Pachter L."/>
            <person name="Papaceit M."/>
            <person name="Parisi M.J."/>
            <person name="Parisi M."/>
            <person name="Parts L."/>
            <person name="Pedersen J.S."/>
            <person name="Pesole G."/>
            <person name="Phillippy A.M."/>
            <person name="Ponting C.P."/>
            <person name="Pop M."/>
            <person name="Porcelli D."/>
            <person name="Powell J.R."/>
            <person name="Prohaska S."/>
            <person name="Pruitt K."/>
            <person name="Puig M."/>
            <person name="Quesneville H."/>
            <person name="Ram K.R."/>
            <person name="Rand D."/>
            <person name="Rasmussen M.D."/>
            <person name="Reed L.K."/>
            <person name="Reenan R."/>
            <person name="Reily A."/>
            <person name="Remington K.A."/>
            <person name="Rieger T.T."/>
            <person name="Ritchie M.G."/>
            <person name="Robin C."/>
            <person name="Rogers Y.H."/>
            <person name="Rohde C."/>
            <person name="Rozas J."/>
            <person name="Rubenfield M.J."/>
            <person name="Ruiz A."/>
            <person name="Russo S."/>
            <person name="Salzberg S.L."/>
            <person name="Sanchez-Gracia A."/>
            <person name="Saranga D.J."/>
            <person name="Sato H."/>
            <person name="Schaeffer S.W."/>
            <person name="Schatz M.C."/>
            <person name="Schlenke T."/>
            <person name="Schwartz R."/>
            <person name="Segarra C."/>
            <person name="Singh R.S."/>
            <person name="Sirot L."/>
            <person name="Sirota M."/>
            <person name="Sisneros N.B."/>
            <person name="Smith C.D."/>
            <person name="Smith T.F."/>
            <person name="Spieth J."/>
            <person name="Stage D.E."/>
            <person name="Stark A."/>
            <person name="Stephan W."/>
            <person name="Strausberg R.L."/>
            <person name="Strempel S."/>
            <person name="Sturgill D."/>
            <person name="Sutton G."/>
            <person name="Sutton G.G."/>
            <person name="Tao W."/>
            <person name="Teichmann S."/>
            <person name="Tobari Y.N."/>
            <person name="Tomimura Y."/>
            <person name="Tsolas J.M."/>
            <person name="Valente V.L."/>
            <person name="Venter E."/>
            <person name="Venter J.C."/>
            <person name="Vicario S."/>
            <person name="Vieira F.G."/>
            <person name="Vilella A.J."/>
            <person name="Villasante A."/>
            <person name="Walenz B."/>
            <person name="Wang J."/>
            <person name="Wasserman M."/>
            <person name="Watts T."/>
            <person name="Wilson D."/>
            <person name="Wilson R.K."/>
            <person name="Wing R.A."/>
            <person name="Wolfner M.F."/>
            <person name="Wong A."/>
            <person name="Wong G.K."/>
            <person name="Wu C.I."/>
            <person name="Wu G."/>
            <person name="Yamamoto D."/>
            <person name="Yang H.P."/>
            <person name="Yang S.P."/>
            <person name="Yorke J.A."/>
            <person name="Yoshida K."/>
            <person name="Zdobnov E."/>
            <person name="Zhang P."/>
            <person name="Zhang Y."/>
            <person name="Zimin A.V."/>
            <person name="Baldwin J."/>
            <person name="Abdouelleil A."/>
            <person name="Abdulkadir J."/>
            <person name="Abebe A."/>
            <person name="Abera B."/>
            <person name="Abreu J."/>
            <person name="Acer S.C."/>
            <person name="Aftuck L."/>
            <person name="Alexander A."/>
            <person name="An P."/>
            <person name="Anderson E."/>
            <person name="Anderson S."/>
            <person name="Arachi H."/>
            <person name="Azer M."/>
            <person name="Bachantsang P."/>
            <person name="Barry A."/>
            <person name="Bayul T."/>
            <person name="Berlin A."/>
            <person name="Bessette D."/>
            <person name="Bloom T."/>
            <person name="Blye J."/>
            <person name="Boguslavskiy L."/>
            <person name="Bonnet C."/>
            <person name="Boukhgalter B."/>
            <person name="Bourzgui I."/>
            <person name="Brown A."/>
            <person name="Cahill P."/>
            <person name="Channer S."/>
            <person name="Cheshatsang Y."/>
            <person name="Chuda L."/>
            <person name="Citroen M."/>
            <person name="Collymore A."/>
            <person name="Cooke P."/>
            <person name="Costello M."/>
            <person name="D'Aco K."/>
            <person name="Daza R."/>
            <person name="De Haan G."/>
            <person name="DeGray S."/>
            <person name="DeMaso C."/>
            <person name="Dhargay N."/>
            <person name="Dooley K."/>
            <person name="Dooley E."/>
            <person name="Doricent M."/>
            <person name="Dorje P."/>
            <person name="Dorjee K."/>
            <person name="Dupes A."/>
            <person name="Elong R."/>
            <person name="Falk J."/>
            <person name="Farina A."/>
            <person name="Faro S."/>
            <person name="Ferguson D."/>
            <person name="Fisher S."/>
            <person name="Foley C.D."/>
            <person name="Franke A."/>
            <person name="Friedrich D."/>
            <person name="Gadbois L."/>
            <person name="Gearin G."/>
            <person name="Gearin C.R."/>
            <person name="Giannoukos G."/>
            <person name="Goode T."/>
            <person name="Graham J."/>
            <person name="Grandbois E."/>
            <person name="Grewal S."/>
            <person name="Gyaltsen K."/>
            <person name="Hafez N."/>
            <person name="Hagos B."/>
            <person name="Hall J."/>
            <person name="Henson C."/>
            <person name="Hollinger A."/>
            <person name="Honan T."/>
            <person name="Huard M.D."/>
            <person name="Hughes L."/>
            <person name="Hurhula B."/>
            <person name="Husby M.E."/>
            <person name="Kamat A."/>
            <person name="Kanga B."/>
            <person name="Kashin S."/>
            <person name="Khazanovich D."/>
            <person name="Kisner P."/>
            <person name="Lance K."/>
            <person name="Lara M."/>
            <person name="Lee W."/>
            <person name="Lennon N."/>
            <person name="Letendre F."/>
            <person name="LeVine R."/>
            <person name="Lipovsky A."/>
            <person name="Liu X."/>
            <person name="Liu J."/>
            <person name="Liu S."/>
            <person name="Lokyitsang T."/>
            <person name="Lokyitsang Y."/>
            <person name="Lubonja R."/>
            <person name="Lui A."/>
            <person name="MacDonald P."/>
            <person name="Magnisalis V."/>
            <person name="Maru K."/>
            <person name="Matthews C."/>
            <person name="McCusker W."/>
            <person name="McDonough S."/>
            <person name="Mehta T."/>
            <person name="Meldrim J."/>
            <person name="Meneus L."/>
            <person name="Mihai O."/>
            <person name="Mihalev A."/>
            <person name="Mihova T."/>
            <person name="Mittelman R."/>
            <person name="Mlenga V."/>
            <person name="Montmayeur A."/>
            <person name="Mulrain L."/>
            <person name="Navidi A."/>
            <person name="Naylor J."/>
            <person name="Negash T."/>
            <person name="Nguyen T."/>
            <person name="Nguyen N."/>
            <person name="Nicol R."/>
            <person name="Norbu C."/>
            <person name="Norbu N."/>
            <person name="Novod N."/>
            <person name="O'Neill B."/>
            <person name="Osman S."/>
            <person name="Markiewicz E."/>
            <person name="Oyono O.L."/>
            <person name="Patti C."/>
            <person name="Phunkhang P."/>
            <person name="Pierre F."/>
            <person name="Priest M."/>
            <person name="Raghuraman S."/>
            <person name="Rege F."/>
            <person name="Reyes R."/>
            <person name="Rise C."/>
            <person name="Rogov P."/>
            <person name="Ross K."/>
            <person name="Ryan E."/>
            <person name="Settipalli S."/>
            <person name="Shea T."/>
            <person name="Sherpa N."/>
            <person name="Shi L."/>
            <person name="Shih D."/>
            <person name="Sparrow T."/>
            <person name="Spaulding J."/>
            <person name="Stalker J."/>
            <person name="Stange-Thomann N."/>
            <person name="Stavropoulos S."/>
            <person name="Stone C."/>
            <person name="Strader C."/>
            <person name="Tesfaye S."/>
            <person name="Thomson T."/>
            <person name="Thoulutsang Y."/>
            <person name="Thoulutsang D."/>
            <person name="Topham K."/>
            <person name="Topping I."/>
            <person name="Tsamla T."/>
            <person name="Vassiliev H."/>
            <person name="Vo A."/>
            <person name="Wangchuk T."/>
            <person name="Wangdi T."/>
            <person name="Weiand M."/>
            <person name="Wilkinson J."/>
            <person name="Wilson A."/>
            <person name="Yadav S."/>
            <person name="Young G."/>
            <person name="Yu Q."/>
            <person name="Zembek L."/>
            <person name="Zhong D."/>
            <person name="Zimmer A."/>
            <person name="Zwirko Z."/>
            <person name="Jaffe D.B."/>
            <person name="Alvarez P."/>
            <person name="Brockman W."/>
            <person name="Butler J."/>
            <person name="Chin C."/>
            <person name="Gnerre S."/>
            <person name="Grabherr M."/>
            <person name="Kleber M."/>
            <person name="Mauceli E."/>
            <person name="MacCallum I."/>
        </authorList>
    </citation>
    <scope>NUCLEOTIDE SEQUENCE [LARGE SCALE GENOMIC DNA]</scope>
    <source>
        <strain evidence="4">Tucson 14030-0811.24</strain>
    </source>
</reference>
<evidence type="ECO:0000256" key="1">
    <source>
        <dbReference type="SAM" id="MobiDB-lite"/>
    </source>
</evidence>
<evidence type="ECO:0000313" key="4">
    <source>
        <dbReference type="Proteomes" id="UP000007798"/>
    </source>
</evidence>
<keyword evidence="2" id="KW-0732">Signal</keyword>
<dbReference type="EMBL" id="CH963913">
    <property type="protein sequence ID" value="KRF98620.1"/>
    <property type="molecule type" value="Genomic_DNA"/>
</dbReference>
<feature type="compositionally biased region" description="Low complexity" evidence="1">
    <location>
        <begin position="95"/>
        <end position="109"/>
    </location>
</feature>
<feature type="chain" id="PRO_5006387440" evidence="2">
    <location>
        <begin position="24"/>
        <end position="134"/>
    </location>
</feature>
<sequence>MDLVHDSIGILGVLAFVIVVAHSASQVVVNSSGPLVTFVDRGTNVVDTFSPGDGMLPLLDGERATTAFHFVRSIFRRLYILIQYFASSETESDSGRSTTNNRTNNGSRRSSIKKSNPRGSKGDTNEGAQNGTEK</sequence>
<name>A0A0Q9X307_DROWI</name>
<proteinExistence type="predicted"/>
<gene>
    <name evidence="3" type="primary">Dwil\GK27157</name>
    <name evidence="3" type="ORF">Dwil_GK27157</name>
</gene>
<organism evidence="3 4">
    <name type="scientific">Drosophila willistoni</name>
    <name type="common">Fruit fly</name>
    <dbReference type="NCBI Taxonomy" id="7260"/>
    <lineage>
        <taxon>Eukaryota</taxon>
        <taxon>Metazoa</taxon>
        <taxon>Ecdysozoa</taxon>
        <taxon>Arthropoda</taxon>
        <taxon>Hexapoda</taxon>
        <taxon>Insecta</taxon>
        <taxon>Pterygota</taxon>
        <taxon>Neoptera</taxon>
        <taxon>Endopterygota</taxon>
        <taxon>Diptera</taxon>
        <taxon>Brachycera</taxon>
        <taxon>Muscomorpha</taxon>
        <taxon>Ephydroidea</taxon>
        <taxon>Drosophilidae</taxon>
        <taxon>Drosophila</taxon>
        <taxon>Sophophora</taxon>
    </lineage>
</organism>
<protein>
    <submittedName>
        <fullName evidence="3">Uncharacterized protein</fullName>
    </submittedName>
</protein>
<accession>A0A0Q9X307</accession>
<dbReference type="OrthoDB" id="10606608at2759"/>
<evidence type="ECO:0000256" key="2">
    <source>
        <dbReference type="SAM" id="SignalP"/>
    </source>
</evidence>